<reference evidence="4 5" key="1">
    <citation type="submission" date="2023-04" db="EMBL/GenBank/DDBJ databases">
        <title>A novel bacteria isolated from coastal sediment.</title>
        <authorList>
            <person name="Liu X.-J."/>
            <person name="Du Z.-J."/>
        </authorList>
    </citation>
    <scope>NUCLEOTIDE SEQUENCE [LARGE SCALE GENOMIC DNA]</scope>
    <source>
        <strain evidence="4 5">SDUM461004</strain>
    </source>
</reference>
<keyword evidence="2" id="KW-0378">Hydrolase</keyword>
<evidence type="ECO:0000256" key="2">
    <source>
        <dbReference type="ARBA" id="ARBA00022801"/>
    </source>
</evidence>
<evidence type="ECO:0000313" key="4">
    <source>
        <dbReference type="EMBL" id="MDQ8196265.1"/>
    </source>
</evidence>
<gene>
    <name evidence="4" type="ORF">QEH59_17655</name>
</gene>
<name>A0ABU1AN87_9BACT</name>
<dbReference type="Gene3D" id="3.40.720.10">
    <property type="entry name" value="Alkaline Phosphatase, subunit A"/>
    <property type="match status" value="1"/>
</dbReference>
<dbReference type="RefSeq" id="WP_308986701.1">
    <property type="nucleotide sequence ID" value="NZ_JARXIC010000057.1"/>
</dbReference>
<dbReference type="PANTHER" id="PTHR42693">
    <property type="entry name" value="ARYLSULFATASE FAMILY MEMBER"/>
    <property type="match status" value="1"/>
</dbReference>
<keyword evidence="5" id="KW-1185">Reference proteome</keyword>
<dbReference type="InterPro" id="IPR050738">
    <property type="entry name" value="Sulfatase"/>
</dbReference>
<dbReference type="Proteomes" id="UP001243717">
    <property type="component" value="Unassembled WGS sequence"/>
</dbReference>
<dbReference type="Pfam" id="PF00884">
    <property type="entry name" value="Sulfatase"/>
    <property type="match status" value="1"/>
</dbReference>
<protein>
    <submittedName>
        <fullName evidence="4">Sulfatase-like hydrolase/transferase</fullName>
    </submittedName>
</protein>
<accession>A0ABU1AN87</accession>
<sequence length="462" mass="53218">MTRPNIIHILVDDLGYGDFSFFNKGLSETPFLDQFLQESLCLSQHYTSSPVCNPSRASLLTGRYPHRTGSVDTLEWRGLERLDLNEVTIADMLRNADYRTGLIGKWHLGAFDPRYKPEKRGFDEAICFRGGMHDYYDWRLESGDRVIRTDGRYLTDYWTDEAVDFLQRAPKKDPFYLHLTYNAPHTPLQAPEEDLAVFRDRDDLSEAVKTLYAMIRRLDRNIGRLLENVDKLGLRESTLIIFSSDNGPQFGNEAGSSLDRFNCQLHGSKGSTYEGGIRVPAIMRWPAGLDPKETCGDAFFHMTDWLPTILSLAGIENPKGIKLDGIDQSAVLRGEVPAHNPQRCWQWNRYTPRIEYNAAIRDGDWKLVRPFVPEAFEVPDIKWLNVSMYEPEHFIQNGIITDPDPEVALPTPPPVELYNLKDDPNEENNLAFYRPQRVQKMESELLAWFEDVCEDYAKTRRD</sequence>
<evidence type="ECO:0000259" key="3">
    <source>
        <dbReference type="Pfam" id="PF00884"/>
    </source>
</evidence>
<dbReference type="SUPFAM" id="SSF53649">
    <property type="entry name" value="Alkaline phosphatase-like"/>
    <property type="match status" value="1"/>
</dbReference>
<dbReference type="PANTHER" id="PTHR42693:SF53">
    <property type="entry name" value="ENDO-4-O-SULFATASE"/>
    <property type="match status" value="1"/>
</dbReference>
<dbReference type="EMBL" id="JARXIC010000057">
    <property type="protein sequence ID" value="MDQ8196265.1"/>
    <property type="molecule type" value="Genomic_DNA"/>
</dbReference>
<proteinExistence type="inferred from homology"/>
<dbReference type="InterPro" id="IPR000917">
    <property type="entry name" value="Sulfatase_N"/>
</dbReference>
<dbReference type="InterPro" id="IPR017850">
    <property type="entry name" value="Alkaline_phosphatase_core_sf"/>
</dbReference>
<evidence type="ECO:0000256" key="1">
    <source>
        <dbReference type="ARBA" id="ARBA00008779"/>
    </source>
</evidence>
<comment type="caution">
    <text evidence="4">The sequence shown here is derived from an EMBL/GenBank/DDBJ whole genome shotgun (WGS) entry which is preliminary data.</text>
</comment>
<comment type="similarity">
    <text evidence="1">Belongs to the sulfatase family.</text>
</comment>
<feature type="domain" description="Sulfatase N-terminal" evidence="3">
    <location>
        <begin position="4"/>
        <end position="315"/>
    </location>
</feature>
<evidence type="ECO:0000313" key="5">
    <source>
        <dbReference type="Proteomes" id="UP001243717"/>
    </source>
</evidence>
<organism evidence="4 5">
    <name type="scientific">Thalassobacterium sedimentorum</name>
    <dbReference type="NCBI Taxonomy" id="3041258"/>
    <lineage>
        <taxon>Bacteria</taxon>
        <taxon>Pseudomonadati</taxon>
        <taxon>Verrucomicrobiota</taxon>
        <taxon>Opitutia</taxon>
        <taxon>Puniceicoccales</taxon>
        <taxon>Coraliomargaritaceae</taxon>
        <taxon>Thalassobacterium</taxon>
    </lineage>
</organism>
<dbReference type="Gene3D" id="3.30.1120.10">
    <property type="match status" value="1"/>
</dbReference>